<organism evidence="2 3">
    <name type="scientific">Plasmodium knowlesi (strain H)</name>
    <dbReference type="NCBI Taxonomy" id="5851"/>
    <lineage>
        <taxon>Eukaryota</taxon>
        <taxon>Sar</taxon>
        <taxon>Alveolata</taxon>
        <taxon>Apicomplexa</taxon>
        <taxon>Aconoidasida</taxon>
        <taxon>Haemosporida</taxon>
        <taxon>Plasmodiidae</taxon>
        <taxon>Plasmodium</taxon>
        <taxon>Plasmodium (Plasmodium)</taxon>
    </lineage>
</organism>
<dbReference type="RefSeq" id="XP_002262466.1">
    <property type="nucleotide sequence ID" value="XM_002262430.1"/>
</dbReference>
<protein>
    <submittedName>
        <fullName evidence="2">Uncharacterized protein</fullName>
    </submittedName>
</protein>
<dbReference type="AlphaFoldDB" id="A0A384L700"/>
<dbReference type="VEuPathDB" id="PlasmoDB:PKNH_1457700"/>
<dbReference type="InParanoid" id="A0A384L700"/>
<name>A0A384L700_PLAKH</name>
<feature type="compositionally biased region" description="Polar residues" evidence="1">
    <location>
        <begin position="611"/>
        <end position="627"/>
    </location>
</feature>
<proteinExistence type="predicted"/>
<accession>B3LD35</accession>
<evidence type="ECO:0000313" key="2">
    <source>
        <dbReference type="EMBL" id="CAA9991174.1"/>
    </source>
</evidence>
<accession>A0A384L700</accession>
<sequence>MGKGLTKLAEISLFIGGFLVLWYVTGETIFRRKKKIVKENILLILRHLCLEIYKVLNETSKTTKSVYDMIKNEPNTSIELNKLEEVLLNNGYKQRIEDVEKEVLKKFDVTVDDFYQELKNYEKDEDVQKVLNSIKKMYHESLLGIQPKLPSIDENISQDVILNLTSLIYKKKRKIYKEKIDSMIKKNEDFNLNTTFSNSEFFNKLQKSTEHVEEQVIKENQDLVPNLFTFKYLVNYYSNDINFMQRKKYLESKHGEKMIKILKVKKIKKKKKITKDNLSNNSVKSLASQNSFTDHTSSEKNFFVSPLDKQEDVVYRAGSDISAGNNEDATPPYVEMIPSYHHVEELNMEQDQEQDKFEPTAPLEEHMIDFVQSAQNIEEVHEDKVGAVDEEEKEVKAALLGVVDPSDGEMSPGDSPLSAQTDGGHANEGDGWIHGENYHDEGENLHVYQTKIEDNAEDANVGMDNEENANVGMDNEENANIEKENEENVNVGMDNEENANVGMDNEENANVGIDNEENANIEKENEENANVGMDNEENANVGMDNEENANVGIDNEENANIEKENEENANVGMDNEENANVGIDNEENANVGIDNEEDGMGYPDDRDQTEEPSQTNHIDQDVTTFLNVQAEGEDEWASAMSQGVDPSVQLEEKEESHMEKTEQDNLALQESANEEGGAINDELPQEENEPMNGEADGGKAEDEPLPQQEDEGVAIEMVEPAKEDIPTEEPIKEELPIDEPAKEDIPTEEPIKEELPIDEPAKEDIPTEEPTKEELPIDEPAKEDIPTEEPTKEELPIEEPAKEDIPTEEPTKEELPIDEPAKEDIPTEEPTKEELPIEEPAKEDIPTEEPIKEELPIEVPSQEGVPTEEPIKEELPIEVPSQEGVPTEEPTKEEQTESKRFGLGKPWKRKKNKNKDSKEK</sequence>
<feature type="region of interest" description="Disordered" evidence="1">
    <location>
        <begin position="403"/>
        <end position="424"/>
    </location>
</feature>
<dbReference type="STRING" id="5851.A0A384L700"/>
<feature type="compositionally biased region" description="Basic and acidic residues" evidence="1">
    <location>
        <begin position="889"/>
        <end position="900"/>
    </location>
</feature>
<feature type="region of interest" description="Disordered" evidence="1">
    <location>
        <begin position="566"/>
        <end position="920"/>
    </location>
</feature>
<dbReference type="EMBL" id="AM910996">
    <property type="protein sequence ID" value="CAA9991174.1"/>
    <property type="molecule type" value="Genomic_DNA"/>
</dbReference>
<accession>A0A1A7VYD7</accession>
<dbReference type="Proteomes" id="UP000031513">
    <property type="component" value="Chromosome 14"/>
</dbReference>
<dbReference type="KEGG" id="pkn:PKNH_1457700"/>
<gene>
    <name evidence="2" type="ORF">PKNH_1457700</name>
</gene>
<dbReference type="OMA" id="IKKMYHE"/>
<keyword evidence="3" id="KW-1185">Reference proteome</keyword>
<evidence type="ECO:0000256" key="1">
    <source>
        <dbReference type="SAM" id="MobiDB-lite"/>
    </source>
</evidence>
<feature type="compositionally biased region" description="Basic and acidic residues" evidence="1">
    <location>
        <begin position="650"/>
        <end position="663"/>
    </location>
</feature>
<reference evidence="2 3" key="1">
    <citation type="journal article" date="2008" name="Nature">
        <title>The genome of Plasmodium knowlesi strain H, a zoonotic malaria parasite with host range from monkey to man.</title>
        <authorList>
            <person name="Pain A."/>
            <person name="Boehme U."/>
            <person name="Berry A.E."/>
            <person name="Mungall K."/>
            <person name="Finn R."/>
            <person name="Jackson A.P."/>
            <person name="Mourier T."/>
            <person name="Mistry J."/>
            <person name="Pasini E.M."/>
            <person name="Aslett M."/>
            <person name="Balasubrammaniam S."/>
            <person name="Borgwardt K."/>
            <person name="Brooks K."/>
            <person name="Carret C."/>
            <person name="Carver T.J."/>
            <person name="Cherevach I."/>
            <person name="Chillingworth T."/>
            <person name="Clarke T.G."/>
            <person name="Galinski M.R."/>
            <person name="Hall N."/>
            <person name="Harper D."/>
            <person name="Harris D."/>
            <person name="Hauser H."/>
            <person name="Ivens A."/>
            <person name="Janssen C.S."/>
            <person name="Keane T."/>
            <person name="Larke N."/>
            <person name="Lapp S."/>
            <person name="Marti M."/>
            <person name="Moule S."/>
            <person name="Meyer I.M."/>
            <person name="Ormond D."/>
            <person name="Peters N."/>
            <person name="Sanders M."/>
            <person name="Sanders S."/>
            <person name="Sergeant T.J."/>
            <person name="Simmonds M."/>
            <person name="Smith F."/>
            <person name="Squares R."/>
            <person name="Thurston S."/>
            <person name="Tivey A.R."/>
            <person name="Walker D."/>
            <person name="White B."/>
            <person name="Zuiderwijk E."/>
            <person name="Churcher C."/>
            <person name="Quail M.A."/>
            <person name="Cowman A.F."/>
            <person name="Turner C.M.R."/>
            <person name="Rajandream M.A."/>
            <person name="Kocken C.H.M."/>
            <person name="Thomas A.W."/>
            <person name="Newbold C.I."/>
            <person name="Barrell B.G."/>
            <person name="Berriman M."/>
        </authorList>
    </citation>
    <scope>NUCLEOTIDE SEQUENCE [LARGE SCALE GENOMIC DNA]</scope>
    <source>
        <strain evidence="2 3">H</strain>
    </source>
</reference>
<evidence type="ECO:0000313" key="3">
    <source>
        <dbReference type="Proteomes" id="UP000031513"/>
    </source>
</evidence>
<dbReference type="GeneID" id="7323253"/>
<dbReference type="OrthoDB" id="443257at2759"/>
<feature type="compositionally biased region" description="Basic and acidic residues" evidence="1">
    <location>
        <begin position="719"/>
        <end position="855"/>
    </location>
</feature>